<accession>A0A9W8B7Y2</accession>
<dbReference type="InterPro" id="IPR043198">
    <property type="entry name" value="Cyclin/Ssn8"/>
</dbReference>
<dbReference type="Gene3D" id="1.10.472.10">
    <property type="entry name" value="Cyclin-like"/>
    <property type="match status" value="1"/>
</dbReference>
<proteinExistence type="predicted"/>
<keyword evidence="3" id="KW-1185">Reference proteome</keyword>
<evidence type="ECO:0000313" key="3">
    <source>
        <dbReference type="Proteomes" id="UP001151582"/>
    </source>
</evidence>
<evidence type="ECO:0000313" key="2">
    <source>
        <dbReference type="EMBL" id="KAJ1979253.1"/>
    </source>
</evidence>
<dbReference type="GO" id="GO:0006357">
    <property type="term" value="P:regulation of transcription by RNA polymerase II"/>
    <property type="evidence" value="ECO:0007669"/>
    <property type="project" value="InterPro"/>
</dbReference>
<evidence type="ECO:0000256" key="1">
    <source>
        <dbReference type="SAM" id="MobiDB-lite"/>
    </source>
</evidence>
<organism evidence="2 3">
    <name type="scientific">Dimargaris verticillata</name>
    <dbReference type="NCBI Taxonomy" id="2761393"/>
    <lineage>
        <taxon>Eukaryota</taxon>
        <taxon>Fungi</taxon>
        <taxon>Fungi incertae sedis</taxon>
        <taxon>Zoopagomycota</taxon>
        <taxon>Kickxellomycotina</taxon>
        <taxon>Dimargaritomycetes</taxon>
        <taxon>Dimargaritales</taxon>
        <taxon>Dimargaritaceae</taxon>
        <taxon>Dimargaris</taxon>
    </lineage>
</organism>
<reference evidence="2" key="1">
    <citation type="submission" date="2022-07" db="EMBL/GenBank/DDBJ databases">
        <title>Phylogenomic reconstructions and comparative analyses of Kickxellomycotina fungi.</title>
        <authorList>
            <person name="Reynolds N.K."/>
            <person name="Stajich J.E."/>
            <person name="Barry K."/>
            <person name="Grigoriev I.V."/>
            <person name="Crous P."/>
            <person name="Smith M.E."/>
        </authorList>
    </citation>
    <scope>NUCLEOTIDE SEQUENCE</scope>
    <source>
        <strain evidence="2">RSA 567</strain>
    </source>
</reference>
<name>A0A9W8B7Y2_9FUNG</name>
<dbReference type="PANTHER" id="PTHR10026">
    <property type="entry name" value="CYCLIN"/>
    <property type="match status" value="1"/>
</dbReference>
<dbReference type="InterPro" id="IPR036915">
    <property type="entry name" value="Cyclin-like_sf"/>
</dbReference>
<dbReference type="Proteomes" id="UP001151582">
    <property type="component" value="Unassembled WGS sequence"/>
</dbReference>
<evidence type="ECO:0008006" key="4">
    <source>
        <dbReference type="Google" id="ProtNLM"/>
    </source>
</evidence>
<gene>
    <name evidence="2" type="ORF">H4R34_002898</name>
</gene>
<dbReference type="OrthoDB" id="10421073at2759"/>
<dbReference type="EMBL" id="JANBQB010000228">
    <property type="protein sequence ID" value="KAJ1979253.1"/>
    <property type="molecule type" value="Genomic_DNA"/>
</dbReference>
<sequence>MADHSTLPQRAAQLHNPAAPSPWMVLIQTMTRLELSCTTTYTALVYWHRYRHYVLTTKADQARRKLTDTNPTPTAISAAALPSPPSPCSQPPSQALPSGSLDEHMLALACILLATKSANENRSVQDIVSTGHSVYFPHDPYLQPGKPLAELKNALYALELLLLRLLGFNLTVEAPFAYVRYWVEQCREKLPEANGKHWLV</sequence>
<feature type="compositionally biased region" description="Low complexity" evidence="1">
    <location>
        <begin position="71"/>
        <end position="81"/>
    </location>
</feature>
<dbReference type="GO" id="GO:0016538">
    <property type="term" value="F:cyclin-dependent protein serine/threonine kinase regulator activity"/>
    <property type="evidence" value="ECO:0007669"/>
    <property type="project" value="InterPro"/>
</dbReference>
<feature type="region of interest" description="Disordered" evidence="1">
    <location>
        <begin position="65"/>
        <end position="97"/>
    </location>
</feature>
<protein>
    <recommendedName>
        <fullName evidence="4">Cyclin N-terminal domain-containing protein</fullName>
    </recommendedName>
</protein>
<comment type="caution">
    <text evidence="2">The sequence shown here is derived from an EMBL/GenBank/DDBJ whole genome shotgun (WGS) entry which is preliminary data.</text>
</comment>
<dbReference type="SUPFAM" id="SSF47954">
    <property type="entry name" value="Cyclin-like"/>
    <property type="match status" value="1"/>
</dbReference>
<dbReference type="AlphaFoldDB" id="A0A9W8B7Y2"/>